<feature type="region of interest" description="Disordered" evidence="1">
    <location>
        <begin position="48"/>
        <end position="72"/>
    </location>
</feature>
<proteinExistence type="predicted"/>
<comment type="caution">
    <text evidence="2">The sequence shown here is derived from an EMBL/GenBank/DDBJ whole genome shotgun (WGS) entry which is preliminary data.</text>
</comment>
<feature type="region of interest" description="Disordered" evidence="1">
    <location>
        <begin position="1"/>
        <end position="24"/>
    </location>
</feature>
<protein>
    <submittedName>
        <fullName evidence="2">Uncharacterized protein</fullName>
    </submittedName>
</protein>
<evidence type="ECO:0000313" key="2">
    <source>
        <dbReference type="EMBL" id="KAI1904691.1"/>
    </source>
</evidence>
<name>A0A8T3E5H3_9TELE</name>
<evidence type="ECO:0000256" key="1">
    <source>
        <dbReference type="SAM" id="MobiDB-lite"/>
    </source>
</evidence>
<gene>
    <name evidence="2" type="ORF">AGOR_G00008310</name>
</gene>
<reference evidence="2" key="1">
    <citation type="submission" date="2021-01" db="EMBL/GenBank/DDBJ databases">
        <authorList>
            <person name="Zahm M."/>
            <person name="Roques C."/>
            <person name="Cabau C."/>
            <person name="Klopp C."/>
            <person name="Donnadieu C."/>
            <person name="Jouanno E."/>
            <person name="Lampietro C."/>
            <person name="Louis A."/>
            <person name="Herpin A."/>
            <person name="Echchiki A."/>
            <person name="Berthelot C."/>
            <person name="Parey E."/>
            <person name="Roest-Crollius H."/>
            <person name="Braasch I."/>
            <person name="Postlethwait J."/>
            <person name="Bobe J."/>
            <person name="Montfort J."/>
            <person name="Bouchez O."/>
            <person name="Begum T."/>
            <person name="Mejri S."/>
            <person name="Adams A."/>
            <person name="Chen W.-J."/>
            <person name="Guiguen Y."/>
        </authorList>
    </citation>
    <scope>NUCLEOTIDE SEQUENCE</scope>
    <source>
        <tissue evidence="2">Blood</tissue>
    </source>
</reference>
<dbReference type="Proteomes" id="UP000829720">
    <property type="component" value="Unassembled WGS sequence"/>
</dbReference>
<keyword evidence="3" id="KW-1185">Reference proteome</keyword>
<sequence>MRFVWTTTEKTPPEKPGQNSPGINWLASGAVKERLRWSTELEWWTRKATDTEITGSSSNDPNTRLSPELRQD</sequence>
<organism evidence="2 3">
    <name type="scientific">Albula goreensis</name>
    <dbReference type="NCBI Taxonomy" id="1534307"/>
    <lineage>
        <taxon>Eukaryota</taxon>
        <taxon>Metazoa</taxon>
        <taxon>Chordata</taxon>
        <taxon>Craniata</taxon>
        <taxon>Vertebrata</taxon>
        <taxon>Euteleostomi</taxon>
        <taxon>Actinopterygii</taxon>
        <taxon>Neopterygii</taxon>
        <taxon>Teleostei</taxon>
        <taxon>Albuliformes</taxon>
        <taxon>Albulidae</taxon>
        <taxon>Albula</taxon>
    </lineage>
</organism>
<feature type="compositionally biased region" description="Low complexity" evidence="1">
    <location>
        <begin position="1"/>
        <end position="10"/>
    </location>
</feature>
<dbReference type="EMBL" id="JAERUA010000001">
    <property type="protein sequence ID" value="KAI1904691.1"/>
    <property type="molecule type" value="Genomic_DNA"/>
</dbReference>
<dbReference type="AlphaFoldDB" id="A0A8T3E5H3"/>
<feature type="compositionally biased region" description="Polar residues" evidence="1">
    <location>
        <begin position="51"/>
        <end position="65"/>
    </location>
</feature>
<accession>A0A8T3E5H3</accession>
<evidence type="ECO:0000313" key="3">
    <source>
        <dbReference type="Proteomes" id="UP000829720"/>
    </source>
</evidence>